<dbReference type="GO" id="GO:0046872">
    <property type="term" value="F:metal ion binding"/>
    <property type="evidence" value="ECO:0007669"/>
    <property type="project" value="UniProtKB-KW"/>
</dbReference>
<feature type="binding site" evidence="3">
    <location>
        <position position="404"/>
    </location>
    <ligand>
        <name>Zn(2+)</name>
        <dbReference type="ChEBI" id="CHEBI:29105"/>
        <label>2</label>
    </ligand>
</feature>
<feature type="signal peptide" evidence="7">
    <location>
        <begin position="1"/>
        <end position="23"/>
    </location>
</feature>
<keyword evidence="7" id="KW-0732">Signal</keyword>
<dbReference type="Proteomes" id="UP000216352">
    <property type="component" value="Unassembled WGS sequence"/>
</dbReference>
<dbReference type="PANTHER" id="PTHR11596:SF5">
    <property type="entry name" value="ALKALINE PHOSPHATASE"/>
    <property type="match status" value="1"/>
</dbReference>
<keyword evidence="3" id="KW-0479">Metal-binding</keyword>
<sequence>MKHNMVKGAVAAFAAIATMGAMAAPALAADGKQVDQLKVHGGAQRIAAIGSASAKNVILFIGDGMGDSEITVARDYLHGANGSFDGLDKIGQPGVLGDAEAGTGQYTTFSLGSSSDDSLMAKDKSGNLAGGTTAGVVTPVTDSSASGSSWATGTKTYNNAVDVDVEGNPQLNLIELAKAKGLATGNVTTSEIQDATPAVQESHSTERSCYGPQGKWDGKTDTNGDGKIDPATDGNQTKNCLASQLKENGGIGSISEQLLDTRADVTIGGGSAYFNQIDTTYGDGTKTLWEQARDRGFQTVENDVDAFAALEYQEDQPVLALLSNGNMPTQFAETPALTQEATEQRGAVQCETNADWLGNDTAAGNSASLADMTTKALDLLQANPKSEQGFFLQVEGASIDKQDHAANACGQIGETDDLDKAISAALEKVDLSETLIIVTADHAHTSQIVSEPPAYALSTILESPVDSSQIVVSYGTATAEDPDAADINAGYNDGGMEHTGTQLRIAASGPGAQRVVGLSDQTDNFYTIGKALGLATETADQNALSNDATVAVTRNEDGGYTADASGFDGDAVLSYELKDDAGSTIAQSDGSTPVSGVRVATAQTTSIALDGVTEGAGYTLSVTGRQSGKTVELEFQAQANQSSQNTPGSSDVVAQGGVKNDSANPLGLTGSAVLGVALIVAALVSAALMIKYAKASRR</sequence>
<evidence type="ECO:0000256" key="6">
    <source>
        <dbReference type="SAM" id="Phobius"/>
    </source>
</evidence>
<dbReference type="SUPFAM" id="SSF53649">
    <property type="entry name" value="Alkaline phosphatase-like"/>
    <property type="match status" value="1"/>
</dbReference>
<organism evidence="8 9">
    <name type="scientific">Bifidobacterium lemurum</name>
    <dbReference type="NCBI Taxonomy" id="1603886"/>
    <lineage>
        <taxon>Bacteria</taxon>
        <taxon>Bacillati</taxon>
        <taxon>Actinomycetota</taxon>
        <taxon>Actinomycetes</taxon>
        <taxon>Bifidobacteriales</taxon>
        <taxon>Bifidobacteriaceae</taxon>
        <taxon>Bifidobacterium</taxon>
    </lineage>
</organism>
<comment type="cofactor">
    <cofactor evidence="3">
        <name>Mg(2+)</name>
        <dbReference type="ChEBI" id="CHEBI:18420"/>
    </cofactor>
    <text evidence="3">Binds 1 Mg(2+) ion.</text>
</comment>
<gene>
    <name evidence="8" type="ORF">BLEM_1354</name>
</gene>
<feature type="binding site" evidence="3">
    <location>
        <position position="442"/>
    </location>
    <ligand>
        <name>Zn(2+)</name>
        <dbReference type="ChEBI" id="CHEBI:29105"/>
        <label>2</label>
    </ligand>
</feature>
<keyword evidence="3" id="KW-0460">Magnesium</keyword>
<evidence type="ECO:0000256" key="2">
    <source>
        <dbReference type="PIRSR" id="PIRSR601952-1"/>
    </source>
</evidence>
<dbReference type="CDD" id="cd16012">
    <property type="entry name" value="ALP"/>
    <property type="match status" value="1"/>
</dbReference>
<name>A0A261FRN2_9BIFI</name>
<dbReference type="GO" id="GO:0004035">
    <property type="term" value="F:alkaline phosphatase activity"/>
    <property type="evidence" value="ECO:0007669"/>
    <property type="project" value="TreeGrafter"/>
</dbReference>
<feature type="binding site" evidence="3">
    <location>
        <position position="196"/>
    </location>
    <ligand>
        <name>Mg(2+)</name>
        <dbReference type="ChEBI" id="CHEBI:18420"/>
    </ligand>
</feature>
<feature type="active site" description="Phosphoserine intermediate" evidence="2">
    <location>
        <position position="143"/>
    </location>
</feature>
<feature type="binding site" evidence="3">
    <location>
        <position position="498"/>
    </location>
    <ligand>
        <name>Zn(2+)</name>
        <dbReference type="ChEBI" id="CHEBI:29105"/>
        <label>2</label>
    </ligand>
</feature>
<keyword evidence="6" id="KW-0472">Membrane</keyword>
<feature type="binding site" evidence="3">
    <location>
        <position position="63"/>
    </location>
    <ligand>
        <name>Zn(2+)</name>
        <dbReference type="ChEBI" id="CHEBI:29105"/>
        <label>2</label>
    </ligand>
</feature>
<evidence type="ECO:0000256" key="3">
    <source>
        <dbReference type="PIRSR" id="PIRSR601952-2"/>
    </source>
</evidence>
<dbReference type="NCBIfam" id="NF007810">
    <property type="entry name" value="PRK10518.1"/>
    <property type="match status" value="1"/>
</dbReference>
<keyword evidence="1" id="KW-0597">Phosphoprotein</keyword>
<evidence type="ECO:0000256" key="1">
    <source>
        <dbReference type="ARBA" id="ARBA00022553"/>
    </source>
</evidence>
<evidence type="ECO:0000313" key="8">
    <source>
        <dbReference type="EMBL" id="OZG61817.1"/>
    </source>
</evidence>
<feature type="transmembrane region" description="Helical" evidence="6">
    <location>
        <begin position="668"/>
        <end position="690"/>
    </location>
</feature>
<evidence type="ECO:0000256" key="4">
    <source>
        <dbReference type="PIRSR" id="PIRSR601952-3"/>
    </source>
</evidence>
<feature type="binding site" evidence="3">
    <location>
        <position position="400"/>
    </location>
    <ligand>
        <name>Zn(2+)</name>
        <dbReference type="ChEBI" id="CHEBI:29105"/>
        <label>2</label>
    </ligand>
</feature>
<dbReference type="Gene3D" id="3.40.720.10">
    <property type="entry name" value="Alkaline Phosphatase, subunit A"/>
    <property type="match status" value="1"/>
</dbReference>
<keyword evidence="9" id="KW-1185">Reference proteome</keyword>
<dbReference type="InterPro" id="IPR001952">
    <property type="entry name" value="Alkaline_phosphatase"/>
</dbReference>
<evidence type="ECO:0000256" key="7">
    <source>
        <dbReference type="SAM" id="SignalP"/>
    </source>
</evidence>
<dbReference type="SMART" id="SM00098">
    <property type="entry name" value="alkPPc"/>
    <property type="match status" value="1"/>
</dbReference>
<protein>
    <submittedName>
        <fullName evidence="8">Alkaline phosphatase</fullName>
    </submittedName>
</protein>
<comment type="cofactor">
    <cofactor evidence="3">
        <name>Zn(2+)</name>
        <dbReference type="ChEBI" id="CHEBI:29105"/>
    </cofactor>
    <text evidence="3">Binds 2 Zn(2+) ions.</text>
</comment>
<keyword evidence="3" id="KW-0862">Zinc</keyword>
<feature type="binding site" evidence="3">
    <location>
        <position position="395"/>
    </location>
    <ligand>
        <name>Mg(2+)</name>
        <dbReference type="ChEBI" id="CHEBI:18420"/>
    </ligand>
</feature>
<dbReference type="AlphaFoldDB" id="A0A261FRN2"/>
<feature type="chain" id="PRO_5039493323" evidence="7">
    <location>
        <begin position="24"/>
        <end position="698"/>
    </location>
</feature>
<proteinExistence type="predicted"/>
<keyword evidence="6" id="KW-1133">Transmembrane helix</keyword>
<feature type="binding site" evidence="3">
    <location>
        <position position="441"/>
    </location>
    <ligand>
        <name>Zn(2+)</name>
        <dbReference type="ChEBI" id="CHEBI:29105"/>
        <label>2</label>
    </ligand>
</feature>
<keyword evidence="4" id="KW-1015">Disulfide bond</keyword>
<dbReference type="InterPro" id="IPR017850">
    <property type="entry name" value="Alkaline_phosphatase_core_sf"/>
</dbReference>
<dbReference type="PANTHER" id="PTHR11596">
    <property type="entry name" value="ALKALINE PHOSPHATASE"/>
    <property type="match status" value="1"/>
</dbReference>
<accession>A0A261FRN2</accession>
<evidence type="ECO:0000313" key="9">
    <source>
        <dbReference type="Proteomes" id="UP000216352"/>
    </source>
</evidence>
<dbReference type="STRING" id="1603886.GCA_001895165_00240"/>
<reference evidence="8 9" key="1">
    <citation type="journal article" date="2017" name="BMC Genomics">
        <title>Comparative genomic and phylogenomic analyses of the Bifidobacteriaceae family.</title>
        <authorList>
            <person name="Lugli G.A."/>
            <person name="Milani C."/>
            <person name="Turroni F."/>
            <person name="Duranti S."/>
            <person name="Mancabelli L."/>
            <person name="Mangifesta M."/>
            <person name="Ferrario C."/>
            <person name="Modesto M."/>
            <person name="Mattarelli P."/>
            <person name="Jiri K."/>
            <person name="van Sinderen D."/>
            <person name="Ventura M."/>
        </authorList>
    </citation>
    <scope>NUCLEOTIDE SEQUENCE [LARGE SCALE GENOMIC DNA]</scope>
    <source>
        <strain evidence="8 9">DSM 28807</strain>
    </source>
</reference>
<feature type="region of interest" description="Disordered" evidence="5">
    <location>
        <begin position="195"/>
        <end position="223"/>
    </location>
</feature>
<dbReference type="Pfam" id="PF00245">
    <property type="entry name" value="Alk_phosphatase"/>
    <property type="match status" value="1"/>
</dbReference>
<evidence type="ECO:0000256" key="5">
    <source>
        <dbReference type="SAM" id="MobiDB-lite"/>
    </source>
</evidence>
<feature type="disulfide bond" evidence="4">
    <location>
        <begin position="209"/>
        <end position="240"/>
    </location>
</feature>
<feature type="binding site" evidence="3">
    <location>
        <position position="194"/>
    </location>
    <ligand>
        <name>Mg(2+)</name>
        <dbReference type="ChEBI" id="CHEBI:18420"/>
    </ligand>
</feature>
<dbReference type="EMBL" id="MWWX01000008">
    <property type="protein sequence ID" value="OZG61817.1"/>
    <property type="molecule type" value="Genomic_DNA"/>
</dbReference>
<feature type="binding site" evidence="3">
    <location>
        <position position="63"/>
    </location>
    <ligand>
        <name>Mg(2+)</name>
        <dbReference type="ChEBI" id="CHEBI:18420"/>
    </ligand>
</feature>
<keyword evidence="6" id="KW-0812">Transmembrane</keyword>
<comment type="caution">
    <text evidence="8">The sequence shown here is derived from an EMBL/GenBank/DDBJ whole genome shotgun (WGS) entry which is preliminary data.</text>
</comment>